<evidence type="ECO:0000256" key="1">
    <source>
        <dbReference type="SAM" id="Coils"/>
    </source>
</evidence>
<organism evidence="4 5">
    <name type="scientific">Cyclostephanos tholiformis</name>
    <dbReference type="NCBI Taxonomy" id="382380"/>
    <lineage>
        <taxon>Eukaryota</taxon>
        <taxon>Sar</taxon>
        <taxon>Stramenopiles</taxon>
        <taxon>Ochrophyta</taxon>
        <taxon>Bacillariophyta</taxon>
        <taxon>Coscinodiscophyceae</taxon>
        <taxon>Thalassiosirophycidae</taxon>
        <taxon>Stephanodiscales</taxon>
        <taxon>Stephanodiscaceae</taxon>
        <taxon>Cyclostephanos</taxon>
    </lineage>
</organism>
<keyword evidence="1" id="KW-0175">Coiled coil</keyword>
<protein>
    <recommendedName>
        <fullName evidence="6">Transmembrane protein</fullName>
    </recommendedName>
</protein>
<evidence type="ECO:0008006" key="6">
    <source>
        <dbReference type="Google" id="ProtNLM"/>
    </source>
</evidence>
<reference evidence="4 5" key="1">
    <citation type="submission" date="2024-10" db="EMBL/GenBank/DDBJ databases">
        <title>Updated reference genomes for cyclostephanoid diatoms.</title>
        <authorList>
            <person name="Roberts W.R."/>
            <person name="Alverson A.J."/>
        </authorList>
    </citation>
    <scope>NUCLEOTIDE SEQUENCE [LARGE SCALE GENOMIC DNA]</scope>
    <source>
        <strain evidence="4 5">AJA228-03</strain>
    </source>
</reference>
<evidence type="ECO:0000256" key="2">
    <source>
        <dbReference type="SAM" id="MobiDB-lite"/>
    </source>
</evidence>
<comment type="caution">
    <text evidence="4">The sequence shown here is derived from an EMBL/GenBank/DDBJ whole genome shotgun (WGS) entry which is preliminary data.</text>
</comment>
<feature type="coiled-coil region" evidence="1">
    <location>
        <begin position="262"/>
        <end position="289"/>
    </location>
</feature>
<accession>A0ABD3RX21</accession>
<dbReference type="EMBL" id="JALLPB020000132">
    <property type="protein sequence ID" value="KAL3816781.1"/>
    <property type="molecule type" value="Genomic_DNA"/>
</dbReference>
<keyword evidence="3" id="KW-0472">Membrane</keyword>
<name>A0ABD3RX21_9STRA</name>
<keyword evidence="5" id="KW-1185">Reference proteome</keyword>
<feature type="compositionally biased region" description="Basic and acidic residues" evidence="2">
    <location>
        <begin position="676"/>
        <end position="686"/>
    </location>
</feature>
<sequence length="696" mass="77959">MGVFCVVKSITTIFYVRLASIFIHTCTFGPILLSTMPPATTRSQLGPFRRSTLESIVLLILLVSTSSTAALFGRNNNRIVDDPPPTTTGDEKEDAVSNAKRLVDELNSAAMGTVTTYSSSREKEPATCDSIMAKSLVLANEEKAAVAAQLDSVVKAAGLLSKQIEDLSSSLDVANGEIAALRKELGDRSEEFEGEVEACERRAAEQVAEAERALADAMSEHAAAIKALEEDAERTLLVEREAFKVKMDVLRNTTADAISQVERLAEGQIAKLKKSLNDAEARHDVIIAEMRKDADARMDSCMAKSDMDRERIMKNANDQIEAAKGQAKLQLDLKTKEINDIHEEHQTRLSDLMTSHAERIEGMKQTMNSEMKKISHAMEVAIEKKDLIILEERGGNEQLRSRMNEIIAEAAKIQQTLRGELEMMKTSRFELVKEVSFWKETHEKQGYCNTTLIKEDSRRLVMNAFDSASRGLDSVHEILIAQMGILQKTRVDVIQYIDRDLLTTVKRVVDEARDKVAALYAKHLEGPMMDNLLPLYNERIYPVYSQNILPAYVEHISPVVRRIEGEAAVVIQKSQDGARMARSQAATLVRETSNVVLERDKEKRMLPNWLYGTLNKASLNPEWAVEIFIRMMMVLVIILIRSIIFRVMGMIFSLIWFLCPLRLLVWERSTTGENGTKIDAKDEKSRTNGNGKASVH</sequence>
<keyword evidence="3" id="KW-1133">Transmembrane helix</keyword>
<gene>
    <name evidence="4" type="ORF">ACHAXA_001519</name>
</gene>
<feature type="coiled-coil region" evidence="1">
    <location>
        <begin position="164"/>
        <end position="227"/>
    </location>
</feature>
<feature type="compositionally biased region" description="Polar residues" evidence="2">
    <location>
        <begin position="687"/>
        <end position="696"/>
    </location>
</feature>
<evidence type="ECO:0000313" key="4">
    <source>
        <dbReference type="EMBL" id="KAL3816781.1"/>
    </source>
</evidence>
<dbReference type="Proteomes" id="UP001530377">
    <property type="component" value="Unassembled WGS sequence"/>
</dbReference>
<feature type="region of interest" description="Disordered" evidence="2">
    <location>
        <begin position="675"/>
        <end position="696"/>
    </location>
</feature>
<feature type="transmembrane region" description="Helical" evidence="3">
    <location>
        <begin position="12"/>
        <end position="33"/>
    </location>
</feature>
<proteinExistence type="predicted"/>
<evidence type="ECO:0000256" key="3">
    <source>
        <dbReference type="SAM" id="Phobius"/>
    </source>
</evidence>
<keyword evidence="3" id="KW-0812">Transmembrane</keyword>
<evidence type="ECO:0000313" key="5">
    <source>
        <dbReference type="Proteomes" id="UP001530377"/>
    </source>
</evidence>
<dbReference type="AlphaFoldDB" id="A0ABD3RX21"/>
<feature type="transmembrane region" description="Helical" evidence="3">
    <location>
        <begin position="647"/>
        <end position="665"/>
    </location>
</feature>